<evidence type="ECO:0000313" key="4">
    <source>
        <dbReference type="Proteomes" id="UP000054564"/>
    </source>
</evidence>
<feature type="coiled-coil region" evidence="1">
    <location>
        <begin position="1099"/>
        <end position="1133"/>
    </location>
</feature>
<dbReference type="EMBL" id="AJIL01000044">
    <property type="protein sequence ID" value="KNE99619.1"/>
    <property type="molecule type" value="Genomic_DNA"/>
</dbReference>
<dbReference type="PANTHER" id="PTHR48147:SF3">
    <property type="entry name" value="MYELIN TRANSCRIPTION FACTOR 1-LIKE PROTEIN"/>
    <property type="match status" value="1"/>
</dbReference>
<protein>
    <recommendedName>
        <fullName evidence="5">GCM domain-containing protein</fullName>
    </recommendedName>
</protein>
<evidence type="ECO:0008006" key="5">
    <source>
        <dbReference type="Google" id="ProtNLM"/>
    </source>
</evidence>
<feature type="region of interest" description="Disordered" evidence="2">
    <location>
        <begin position="625"/>
        <end position="656"/>
    </location>
</feature>
<dbReference type="Proteomes" id="UP000054564">
    <property type="component" value="Unassembled WGS sequence"/>
</dbReference>
<organism evidence="3 4">
    <name type="scientific">Puccinia striiformis f. sp. tritici PST-78</name>
    <dbReference type="NCBI Taxonomy" id="1165861"/>
    <lineage>
        <taxon>Eukaryota</taxon>
        <taxon>Fungi</taxon>
        <taxon>Dikarya</taxon>
        <taxon>Basidiomycota</taxon>
        <taxon>Pucciniomycotina</taxon>
        <taxon>Pucciniomycetes</taxon>
        <taxon>Pucciniales</taxon>
        <taxon>Pucciniaceae</taxon>
        <taxon>Puccinia</taxon>
    </lineage>
</organism>
<feature type="region of interest" description="Disordered" evidence="2">
    <location>
        <begin position="1210"/>
        <end position="1232"/>
    </location>
</feature>
<evidence type="ECO:0000256" key="2">
    <source>
        <dbReference type="SAM" id="MobiDB-lite"/>
    </source>
</evidence>
<sequence length="1297" mass="147682">MAPLFKKLTGPELYHPDYPNSDDAISDDGDNNGFEDVSDDDDVDEKQCSTTLKPNKTGTKASSAKSGKEWFLPDSDQDYTNFTDHGCNFDKEGYPLYPNGNTTFFQLPPNMFKNFGKVGYSKRSAVNYRRERTWKVTRHTCLGVLVCDNNGCQWAGCPPTGKEGQARLAGGQMCCKGLAGQCDGNVYQIHCKNTRCRVDLHMASGWSLLRHTGVHNHPWPTSKKPCKISNELFQAEVKKNPKAGAFELKLGKPTDSSAPFESVTSIHPAFQNKDRVAYYRRKTLIELNLVPDKLGRGVGDKFIMDMFSWAARGLFIVSSSYMPENEHFTFQTRWMQERLLARNKENKLYDGGLLSDVTYRYFENGYLLTTSMFCDELSRWIPVQISWIRGLSTEYYYIHFAVLFWQFLKAQITPLERDDLVLQVVDFSKAQTEGFISAYIDVFRQGTREEVGRLLKGCRQHYQNSITRVKRNRSLIYADEEEPFRAACMDLLEHEQPDGKSHEQKVDYIRRRWPKVKKWLDWWTTADVEAQLFKCRRPRLEDSPETAYDRLPETTNAQESMHRLYYMISDGKQCLLVGMVELFAFVTALEDDWKSVMNGVPINYGSQKTQDVGLSMGLVKKRKRQTQTWTDGRPPDTTDTLLDGPGENTKPKKLGRPLNAASFDKNQFSTYVSYRRNTTNLLLANRCWLSASLESLYALFSPLWVRCISGFGKDLFTYLVEHFNSRSTYELTYQGTIRSSMTRAQTKIANHANELFPGRFKPGDFASADFFLEISLDPKLHKSPWYKELFLVNEHRTFTCEAFPDGLQSHPLRADRSYHVLSVTPQMFSYNRIPYSDVKRLLDSWQQSGLLGISGLVCKECNVPQPLPKPKKKSKLKRVDSGIDVVLDYSQPASAHYIIDRSTLSFDKSGPPLHLYFHLNLSTLAEQLDQRAEFMGTTNWPFKISVGGSTYTLISRGYWNSVHYWCKVLRSSAGLTAVWSHDEADNDGYARLTSRVPSAISGPSPQTSWLMYSRVWTSSEEQAVDKAIDKIRSDHPNPVGVLPFTDLKAIVNMSHNSTTTSHKDTTPPSVLIAPAAIASAEDPFLDGNLEIKHDDCGRFEFMDNDMADLEAQIQAATEQLAKEKTLFAQQTEETKPEKPRTTKKIKIVEPLTSWDEEPSLEEKKVTMFPPPPPKVLKKIRPTKLVRPLTAEKPAENDLAHVENKPIKPPFRLKIIPPADPRANAPATKISPVPSEGPIQFRFPPFHTPHWTCLMWLQKTYQAACKTPRTIGKQSRMRLIHSGVHPGEQQHESDLAFA</sequence>
<accession>A0A0L0VKU4</accession>
<dbReference type="OrthoDB" id="2624269at2759"/>
<feature type="compositionally biased region" description="Polar residues" evidence="2">
    <location>
        <begin position="48"/>
        <end position="65"/>
    </location>
</feature>
<proteinExistence type="predicted"/>
<reference evidence="4" key="1">
    <citation type="submission" date="2014-03" db="EMBL/GenBank/DDBJ databases">
        <title>The Genome Sequence of Puccinia striiformis f. sp. tritici PST-78.</title>
        <authorList>
            <consortium name="The Broad Institute Genome Sequencing Platform"/>
            <person name="Cuomo C."/>
            <person name="Hulbert S."/>
            <person name="Chen X."/>
            <person name="Walker B."/>
            <person name="Young S.K."/>
            <person name="Zeng Q."/>
            <person name="Gargeya S."/>
            <person name="Fitzgerald M."/>
            <person name="Haas B."/>
            <person name="Abouelleil A."/>
            <person name="Alvarado L."/>
            <person name="Arachchi H.M."/>
            <person name="Berlin A.M."/>
            <person name="Chapman S.B."/>
            <person name="Goldberg J."/>
            <person name="Griggs A."/>
            <person name="Gujja S."/>
            <person name="Hansen M."/>
            <person name="Howarth C."/>
            <person name="Imamovic A."/>
            <person name="Larimer J."/>
            <person name="McCowan C."/>
            <person name="Montmayeur A."/>
            <person name="Murphy C."/>
            <person name="Neiman D."/>
            <person name="Pearson M."/>
            <person name="Priest M."/>
            <person name="Roberts A."/>
            <person name="Saif S."/>
            <person name="Shea T."/>
            <person name="Sisk P."/>
            <person name="Sykes S."/>
            <person name="Wortman J."/>
            <person name="Nusbaum C."/>
            <person name="Birren B."/>
        </authorList>
    </citation>
    <scope>NUCLEOTIDE SEQUENCE [LARGE SCALE GENOMIC DNA]</scope>
    <source>
        <strain evidence="4">race PST-78</strain>
    </source>
</reference>
<dbReference type="PANTHER" id="PTHR48147">
    <property type="entry name" value="PROTEIN CBG23787"/>
    <property type="match status" value="1"/>
</dbReference>
<evidence type="ECO:0000256" key="1">
    <source>
        <dbReference type="SAM" id="Coils"/>
    </source>
</evidence>
<keyword evidence="1" id="KW-0175">Coiled coil</keyword>
<keyword evidence="4" id="KW-1185">Reference proteome</keyword>
<evidence type="ECO:0000313" key="3">
    <source>
        <dbReference type="EMBL" id="KNE99619.1"/>
    </source>
</evidence>
<name>A0A0L0VKU4_9BASI</name>
<feature type="region of interest" description="Disordered" evidence="2">
    <location>
        <begin position="1"/>
        <end position="69"/>
    </location>
</feature>
<comment type="caution">
    <text evidence="3">The sequence shown here is derived from an EMBL/GenBank/DDBJ whole genome shotgun (WGS) entry which is preliminary data.</text>
</comment>
<gene>
    <name evidence="3" type="ORF">PSTG_07112</name>
</gene>